<dbReference type="GO" id="GO:0005634">
    <property type="term" value="C:nucleus"/>
    <property type="evidence" value="ECO:0000318"/>
    <property type="project" value="GO_Central"/>
</dbReference>
<evidence type="ECO:0000313" key="2">
    <source>
        <dbReference type="EMBL" id="KMZ70509.1"/>
    </source>
</evidence>
<comment type="caution">
    <text evidence="2">The sequence shown here is derived from an EMBL/GenBank/DDBJ whole genome shotgun (WGS) entry which is preliminary data.</text>
</comment>
<dbReference type="AlphaFoldDB" id="A0A0K9PNG2"/>
<gene>
    <name evidence="2" type="ORF">ZOSMA_19G00940</name>
</gene>
<sequence length="148" mass="16709">MKRKAAHYWLLKTEPKEWSWDDQSKNGGISQWDGVKNRQAINNLKAMTVSDLCFFYHSGSGPTNRRVVGVVEVVKPWYECEDGSGCAVDVKSVGELKKPVGLKEIKEMNGVNPRIVKEFALVRQPRLSVAPVDREIWEKIFEMGGGCL</sequence>
<feature type="domain" description="EVE" evidence="1">
    <location>
        <begin position="8"/>
        <end position="143"/>
    </location>
</feature>
<keyword evidence="3" id="KW-1185">Reference proteome</keyword>
<dbReference type="Gene3D" id="3.10.590.10">
    <property type="entry name" value="ph1033 like domains"/>
    <property type="match status" value="1"/>
</dbReference>
<reference evidence="3" key="1">
    <citation type="journal article" date="2016" name="Nature">
        <title>The genome of the seagrass Zostera marina reveals angiosperm adaptation to the sea.</title>
        <authorList>
            <person name="Olsen J.L."/>
            <person name="Rouze P."/>
            <person name="Verhelst B."/>
            <person name="Lin Y.-C."/>
            <person name="Bayer T."/>
            <person name="Collen J."/>
            <person name="Dattolo E."/>
            <person name="De Paoli E."/>
            <person name="Dittami S."/>
            <person name="Maumus F."/>
            <person name="Michel G."/>
            <person name="Kersting A."/>
            <person name="Lauritano C."/>
            <person name="Lohaus R."/>
            <person name="Toepel M."/>
            <person name="Tonon T."/>
            <person name="Vanneste K."/>
            <person name="Amirebrahimi M."/>
            <person name="Brakel J."/>
            <person name="Bostroem C."/>
            <person name="Chovatia M."/>
            <person name="Grimwood J."/>
            <person name="Jenkins J.W."/>
            <person name="Jueterbock A."/>
            <person name="Mraz A."/>
            <person name="Stam W.T."/>
            <person name="Tice H."/>
            <person name="Bornberg-Bauer E."/>
            <person name="Green P.J."/>
            <person name="Pearson G.A."/>
            <person name="Procaccini G."/>
            <person name="Duarte C.M."/>
            <person name="Schmutz J."/>
            <person name="Reusch T.B.H."/>
            <person name="Van de Peer Y."/>
        </authorList>
    </citation>
    <scope>NUCLEOTIDE SEQUENCE [LARGE SCALE GENOMIC DNA]</scope>
    <source>
        <strain evidence="3">cv. Finnish</strain>
    </source>
</reference>
<evidence type="ECO:0000259" key="1">
    <source>
        <dbReference type="Pfam" id="PF01878"/>
    </source>
</evidence>
<dbReference type="InterPro" id="IPR015947">
    <property type="entry name" value="PUA-like_sf"/>
</dbReference>
<name>A0A0K9PNG2_ZOSMR</name>
<dbReference type="InterPro" id="IPR002740">
    <property type="entry name" value="EVE_domain"/>
</dbReference>
<dbReference type="InterPro" id="IPR052181">
    <property type="entry name" value="5hmC_binding"/>
</dbReference>
<proteinExistence type="predicted"/>
<accession>A0A0K9PNG2</accession>
<dbReference type="EMBL" id="LFYR01000728">
    <property type="protein sequence ID" value="KMZ70509.1"/>
    <property type="molecule type" value="Genomic_DNA"/>
</dbReference>
<dbReference type="SUPFAM" id="SSF88697">
    <property type="entry name" value="PUA domain-like"/>
    <property type="match status" value="1"/>
</dbReference>
<organism evidence="2 3">
    <name type="scientific">Zostera marina</name>
    <name type="common">Eelgrass</name>
    <dbReference type="NCBI Taxonomy" id="29655"/>
    <lineage>
        <taxon>Eukaryota</taxon>
        <taxon>Viridiplantae</taxon>
        <taxon>Streptophyta</taxon>
        <taxon>Embryophyta</taxon>
        <taxon>Tracheophyta</taxon>
        <taxon>Spermatophyta</taxon>
        <taxon>Magnoliopsida</taxon>
        <taxon>Liliopsida</taxon>
        <taxon>Zosteraceae</taxon>
        <taxon>Zostera</taxon>
    </lineage>
</organism>
<dbReference type="Proteomes" id="UP000036987">
    <property type="component" value="Unassembled WGS sequence"/>
</dbReference>
<dbReference type="STRING" id="29655.A0A0K9PNG2"/>
<protein>
    <submittedName>
        <fullName evidence="2">Ubiquinol-Cytochrome c reductase, iron-sulfur subunit</fullName>
    </submittedName>
</protein>
<dbReference type="OMA" id="EPSEWSW"/>
<dbReference type="PANTHER" id="PTHR14087">
    <property type="entry name" value="THYMOCYTE NUCLEAR PROTEIN 1"/>
    <property type="match status" value="1"/>
</dbReference>
<dbReference type="PANTHER" id="PTHR14087:SF8">
    <property type="entry name" value="OS03G0676100 PROTEIN"/>
    <property type="match status" value="1"/>
</dbReference>
<dbReference type="OrthoDB" id="41445at2759"/>
<evidence type="ECO:0000313" key="3">
    <source>
        <dbReference type="Proteomes" id="UP000036987"/>
    </source>
</evidence>
<dbReference type="Pfam" id="PF01878">
    <property type="entry name" value="EVE"/>
    <property type="match status" value="1"/>
</dbReference>